<feature type="compositionally biased region" description="Basic and acidic residues" evidence="5">
    <location>
        <begin position="1791"/>
        <end position="1807"/>
    </location>
</feature>
<feature type="compositionally biased region" description="Polar residues" evidence="5">
    <location>
        <begin position="334"/>
        <end position="351"/>
    </location>
</feature>
<keyword evidence="4" id="KW-0175">Coiled coil</keyword>
<feature type="coiled-coil region" evidence="4">
    <location>
        <begin position="1294"/>
        <end position="1472"/>
    </location>
</feature>
<gene>
    <name evidence="7" type="ORF">AAG570_005720</name>
</gene>
<evidence type="ECO:0000259" key="6">
    <source>
        <dbReference type="Pfam" id="PF15908"/>
    </source>
</evidence>
<organism evidence="7 8">
    <name type="scientific">Ranatra chinensis</name>
    <dbReference type="NCBI Taxonomy" id="642074"/>
    <lineage>
        <taxon>Eukaryota</taxon>
        <taxon>Metazoa</taxon>
        <taxon>Ecdysozoa</taxon>
        <taxon>Arthropoda</taxon>
        <taxon>Hexapoda</taxon>
        <taxon>Insecta</taxon>
        <taxon>Pterygota</taxon>
        <taxon>Neoptera</taxon>
        <taxon>Paraneoptera</taxon>
        <taxon>Hemiptera</taxon>
        <taxon>Heteroptera</taxon>
        <taxon>Panheteroptera</taxon>
        <taxon>Nepomorpha</taxon>
        <taxon>Nepidae</taxon>
        <taxon>Ranatrinae</taxon>
        <taxon>Ranatra</taxon>
    </lineage>
</organism>
<dbReference type="PROSITE" id="PS51257">
    <property type="entry name" value="PROKAR_LIPOPROTEIN"/>
    <property type="match status" value="1"/>
</dbReference>
<evidence type="ECO:0000313" key="7">
    <source>
        <dbReference type="EMBL" id="KAL1116225.1"/>
    </source>
</evidence>
<dbReference type="GO" id="GO:0005819">
    <property type="term" value="C:spindle"/>
    <property type="evidence" value="ECO:0007669"/>
    <property type="project" value="UniProtKB-SubCell"/>
</dbReference>
<keyword evidence="8" id="KW-1185">Reference proteome</keyword>
<dbReference type="EMBL" id="JBFDAA010000018">
    <property type="protein sequence ID" value="KAL1116225.1"/>
    <property type="molecule type" value="Genomic_DNA"/>
</dbReference>
<dbReference type="Pfam" id="PF15908">
    <property type="entry name" value="HMMR_C"/>
    <property type="match status" value="1"/>
</dbReference>
<accession>A0ABD0YLT3</accession>
<sequence length="1807" mass="206284">MTWGKEPPIGDTSSLVVIHSNVAISACRRFETAKTSPRSRSLVKCRHGKRVYKLLLRPFAPPTTADASGHRVILRQHVYNVGQVVQRRSYRLSEISWPKGPPSMLNRCVSPLQDYSSDIAPSELKEFSAGKRFSNEDEVKESVEKWLSEAERPTPLTRLASIQFKKTVGIPSTSPGTQSPPPKHSLDLRTRRRFIFEQQSPGPPSETTARMSFPKAKIHRFNDEQSKCPPLISLQFPETGPIVAWNTVEGCAPPPGTYDPKPLSKVKGVVMDKEERFKHPLPSTPLDLGSSVESIDSVSSSSARIFRTPQATVSRKKLVTPRGTKGGEGQGTGNPLSTPSESSNEGSNAQIHSEPRFKKKLHFTFKSDSERKLIDQIDELARVHSLQLLKKNQEISSLHEEIDRMRERIREMETRGNANLSAESEKDLDSLKEELEHHRILLVNETGNVESLKAKSMDLENNLENALAIARKLEQELEASRRTLTEVEAKCYSLEVKLQESLRQHKLEVSEMSSESAITSVGSEEDMQQRLGSFIEEATERMVTLGAIVMESQAAVARLLQEVDRRCSDLEQALTVCCHWNEDLLKDYEAIAEEYGVQRTSNLEKSIKMVDVEEELSEVKTRCRNYSIVHAEATKTVEVLSKRLFESETDVERLNVSQKDLKTKCARLEQRVRTLLEEDRAMRENLEEMKDTLVGDVLRIEHQLLAKVDAYNRIAHEEIERMKANLQEKVSEVERCRLEADERVAAERALYLALKAEYDAVRACLESQSGMVKGLTEELEVSRGMLGHALGEYDNLRVMYTNQVDKTELLQRELEETRLLLGQSTREEELKRAEDLQQELEDTRGQLEIKSKEILAITSRLGDMEAERDFMLQERSKLTNLLEAANAQKHSLEEAKVTFECDLEKRNREVTELESKIQDAEHERDILLEEKLRLERLLAEAEGENHRIEELAIAKRRSLEEAKVAVECDLATAKALLEERCGEVTELESKVQDAESARDLLLEEKLRLEKLLAEAEGENHKLEEEAVVLKGDLEKVKMTFECDLAEVNASLEKRCREIAVLESRVQEAECERDALLEEKLRLEILLAEAESKNHRLNEETEAQKLSLEEARVTFECDLAVVNASLEESCKEVTELKSRIQDAECERDALLEEKLRVEKLLAEAEGENHRLEEEVIVQKASLEEVKVNFECNLAEMNSSLEKKCKEATELETRVQDVVRERDVLLEEKVRLENLLRESESESHRLEEEGIIEKHGLEGAKQAIEYDLAMADALLDKRCREFTELESRVHDAECARDVLLEETLRLENLLAEAEAKNLRLQDIGQALENNIEMVKSQLEMRVEEIRGLELRYEEAASEKECLILRLNDAELCSKEAVRTLEENELKRAALEQSLAHLDGEVEWLYSYVGKKDQEIEALETRARGLEVEKSEVEHQFQEAERKNDVLKNKLESVESEFRKMKIELESRLKCLEEENGYLLVDKCSLEQRVEDTSKELVEITERLLEAEFGCRSKDEVLEQNNSLSARVNSLESELSDLKGEIKKKEKEISEKEEEMKVVVQTAVEAQDDLAALREQTKAEGVKERARRKELQAKLDEKEKALEIMQIDIASLKEINKTILADLDTNKSCTGYVIRPEVVEEGVIDQGRLLEKSQAHRREGIRMQVCESKSVWECAAVLELRSTLDQCNREKEYLERQLAALSEEHGKLLGHQNNKQKIHHIGNMMKTTFQLRKEVDKLRAENLKLKQKGGKCTTLRTTVCKQEDQHETADKENPRVPQSVLAHPISGTNPWTEPTKRPERDTIAALKERN</sequence>
<feature type="coiled-coil region" evidence="4">
    <location>
        <begin position="984"/>
        <end position="1247"/>
    </location>
</feature>
<reference evidence="7 8" key="1">
    <citation type="submission" date="2024-07" db="EMBL/GenBank/DDBJ databases">
        <title>Chromosome-level genome assembly of the water stick insect Ranatra chinensis (Heteroptera: Nepidae).</title>
        <authorList>
            <person name="Liu X."/>
        </authorList>
    </citation>
    <scope>NUCLEOTIDE SEQUENCE [LARGE SCALE GENOMIC DNA]</scope>
    <source>
        <strain evidence="7">Cailab_2021Rc</strain>
        <tissue evidence="7">Muscle</tissue>
    </source>
</reference>
<feature type="coiled-coil region" evidence="4">
    <location>
        <begin position="651"/>
        <end position="743"/>
    </location>
</feature>
<name>A0ABD0YLT3_9HEMI</name>
<feature type="region of interest" description="Disordered" evidence="5">
    <location>
        <begin position="1759"/>
        <end position="1807"/>
    </location>
</feature>
<dbReference type="InterPro" id="IPR026203">
    <property type="entry name" value="IHABP"/>
</dbReference>
<evidence type="ECO:0000256" key="3">
    <source>
        <dbReference type="ARBA" id="ARBA00023212"/>
    </source>
</evidence>
<dbReference type="PANTHER" id="PTHR18956:SF6">
    <property type="entry name" value="HYALURONAN MEDIATED MOTILITY RECEPTOR"/>
    <property type="match status" value="1"/>
</dbReference>
<feature type="coiled-coil region" evidence="4">
    <location>
        <begin position="1511"/>
        <end position="1612"/>
    </location>
</feature>
<evidence type="ECO:0000256" key="1">
    <source>
        <dbReference type="ARBA" id="ARBA00004186"/>
    </source>
</evidence>
<evidence type="ECO:0000256" key="2">
    <source>
        <dbReference type="ARBA" id="ARBA00022490"/>
    </source>
</evidence>
<feature type="domain" description="Hyaluronan-mediated motility receptor C-terminal" evidence="6">
    <location>
        <begin position="1691"/>
        <end position="1750"/>
    </location>
</feature>
<feature type="compositionally biased region" description="Basic and acidic residues" evidence="5">
    <location>
        <begin position="1759"/>
        <end position="1771"/>
    </location>
</feature>
<feature type="coiled-coil region" evidence="4">
    <location>
        <begin position="1674"/>
        <end position="1701"/>
    </location>
</feature>
<protein>
    <recommendedName>
        <fullName evidence="6">Hyaluronan-mediated motility receptor C-terminal domain-containing protein</fullName>
    </recommendedName>
</protein>
<evidence type="ECO:0000313" key="8">
    <source>
        <dbReference type="Proteomes" id="UP001558652"/>
    </source>
</evidence>
<feature type="coiled-coil region" evidence="4">
    <location>
        <begin position="823"/>
        <end position="954"/>
    </location>
</feature>
<feature type="coiled-coil region" evidence="4">
    <location>
        <begin position="388"/>
        <end position="490"/>
    </location>
</feature>
<dbReference type="PANTHER" id="PTHR18956">
    <property type="entry name" value="HYALURONAN MEDIATED MOTILITY RECEPTOR"/>
    <property type="match status" value="1"/>
</dbReference>
<dbReference type="InterPro" id="IPR031794">
    <property type="entry name" value="HMMR_C"/>
</dbReference>
<dbReference type="Proteomes" id="UP001558652">
    <property type="component" value="Unassembled WGS sequence"/>
</dbReference>
<feature type="region of interest" description="Disordered" evidence="5">
    <location>
        <begin position="312"/>
        <end position="355"/>
    </location>
</feature>
<keyword evidence="2" id="KW-0963">Cytoplasm</keyword>
<keyword evidence="3" id="KW-0206">Cytoskeleton</keyword>
<comment type="caution">
    <text evidence="7">The sequence shown here is derived from an EMBL/GenBank/DDBJ whole genome shotgun (WGS) entry which is preliminary data.</text>
</comment>
<evidence type="ECO:0000256" key="5">
    <source>
        <dbReference type="SAM" id="MobiDB-lite"/>
    </source>
</evidence>
<evidence type="ECO:0000256" key="4">
    <source>
        <dbReference type="SAM" id="Coils"/>
    </source>
</evidence>
<proteinExistence type="predicted"/>
<comment type="subcellular location">
    <subcellularLocation>
        <location evidence="1">Cytoplasm</location>
        <location evidence="1">Cytoskeleton</location>
        <location evidence="1">Spindle</location>
    </subcellularLocation>
</comment>